<dbReference type="Proteomes" id="UP001596103">
    <property type="component" value="Unassembled WGS sequence"/>
</dbReference>
<dbReference type="SUPFAM" id="SSF53474">
    <property type="entry name" value="alpha/beta-Hydrolases"/>
    <property type="match status" value="1"/>
</dbReference>
<sequence>MKRVGSALGALLIAVHAGAAPLDHGDLVTLPTRPGVTQSIFITAPEQATPKAVVLLYAGGEGVLRLSDHGPTNMRGNFVIRTASYWVDHGYAVVQVDAPSDHQDDLGMNDYVRRSADTLIDQKAVSVEVRKRFPGAKVVLYSTSRGTVTVGTMLMHASDLADVYVLTSPKSVANREPGISDLDVPRAYRDKTMIMSNERDGCKVAPYYGARRLAEANHVVLVTESSDAASGNACGARSPHGYLGIEQKALDDSSAWLETRLN</sequence>
<dbReference type="EMBL" id="JBHSMP010000009">
    <property type="protein sequence ID" value="MFC5428379.1"/>
    <property type="molecule type" value="Genomic_DNA"/>
</dbReference>
<feature type="signal peptide" evidence="1">
    <location>
        <begin position="1"/>
        <end position="19"/>
    </location>
</feature>
<keyword evidence="3" id="KW-1185">Reference proteome</keyword>
<dbReference type="InterPro" id="IPR029058">
    <property type="entry name" value="AB_hydrolase_fold"/>
</dbReference>
<dbReference type="GO" id="GO:0016787">
    <property type="term" value="F:hydrolase activity"/>
    <property type="evidence" value="ECO:0007669"/>
    <property type="project" value="UniProtKB-KW"/>
</dbReference>
<organism evidence="2 3">
    <name type="scientific">Paraburkholderia denitrificans</name>
    <dbReference type="NCBI Taxonomy" id="694025"/>
    <lineage>
        <taxon>Bacteria</taxon>
        <taxon>Pseudomonadati</taxon>
        <taxon>Pseudomonadota</taxon>
        <taxon>Betaproteobacteria</taxon>
        <taxon>Burkholderiales</taxon>
        <taxon>Burkholderiaceae</taxon>
        <taxon>Paraburkholderia</taxon>
    </lineage>
</organism>
<name>A0ABW0J5P5_9BURK</name>
<evidence type="ECO:0000313" key="2">
    <source>
        <dbReference type="EMBL" id="MFC5428379.1"/>
    </source>
</evidence>
<dbReference type="EC" id="3.4.-.-" evidence="2"/>
<feature type="chain" id="PRO_5045967435" evidence="1">
    <location>
        <begin position="20"/>
        <end position="262"/>
    </location>
</feature>
<keyword evidence="2" id="KW-0378">Hydrolase</keyword>
<dbReference type="RefSeq" id="WP_377710162.1">
    <property type="nucleotide sequence ID" value="NZ_JBHSMP010000009.1"/>
</dbReference>
<evidence type="ECO:0000256" key="1">
    <source>
        <dbReference type="SAM" id="SignalP"/>
    </source>
</evidence>
<protein>
    <submittedName>
        <fullName evidence="2">Alpha/beta hydrolase family protein</fullName>
        <ecNumber evidence="2">3.4.-.-</ecNumber>
    </submittedName>
</protein>
<accession>A0ABW0J5P5</accession>
<dbReference type="Gene3D" id="3.40.50.1820">
    <property type="entry name" value="alpha/beta hydrolase"/>
    <property type="match status" value="1"/>
</dbReference>
<gene>
    <name evidence="2" type="ORF">ACFPTO_06100</name>
</gene>
<proteinExistence type="predicted"/>
<keyword evidence="1" id="KW-0732">Signal</keyword>
<comment type="caution">
    <text evidence="2">The sequence shown here is derived from an EMBL/GenBank/DDBJ whole genome shotgun (WGS) entry which is preliminary data.</text>
</comment>
<evidence type="ECO:0000313" key="3">
    <source>
        <dbReference type="Proteomes" id="UP001596103"/>
    </source>
</evidence>
<reference evidence="3" key="1">
    <citation type="journal article" date="2019" name="Int. J. Syst. Evol. Microbiol.">
        <title>The Global Catalogue of Microorganisms (GCM) 10K type strain sequencing project: providing services to taxonomists for standard genome sequencing and annotation.</title>
        <authorList>
            <consortium name="The Broad Institute Genomics Platform"/>
            <consortium name="The Broad Institute Genome Sequencing Center for Infectious Disease"/>
            <person name="Wu L."/>
            <person name="Ma J."/>
        </authorList>
    </citation>
    <scope>NUCLEOTIDE SEQUENCE [LARGE SCALE GENOMIC DNA]</scope>
    <source>
        <strain evidence="3">CCUG 56042</strain>
    </source>
</reference>